<dbReference type="PANTHER" id="PTHR48081:SF25">
    <property type="entry name" value="PUTATIVE (AFU_ORTHOLOGUE AFUA_3G11560)-RELATED"/>
    <property type="match status" value="1"/>
</dbReference>
<feature type="active site" evidence="3">
    <location>
        <position position="246"/>
    </location>
</feature>
<evidence type="ECO:0000256" key="1">
    <source>
        <dbReference type="ARBA" id="ARBA00010515"/>
    </source>
</evidence>
<dbReference type="InterPro" id="IPR029058">
    <property type="entry name" value="AB_hydrolase_fold"/>
</dbReference>
<accession>A0A6A5U4X6</accession>
<dbReference type="AlphaFoldDB" id="A0A6A5U4X6"/>
<evidence type="ECO:0000256" key="2">
    <source>
        <dbReference type="ARBA" id="ARBA00022801"/>
    </source>
</evidence>
<reference evidence="5" key="1">
    <citation type="journal article" date="2020" name="Stud. Mycol.">
        <title>101 Dothideomycetes genomes: a test case for predicting lifestyles and emergence of pathogens.</title>
        <authorList>
            <person name="Haridas S."/>
            <person name="Albert R."/>
            <person name="Binder M."/>
            <person name="Bloem J."/>
            <person name="Labutti K."/>
            <person name="Salamov A."/>
            <person name="Andreopoulos B."/>
            <person name="Baker S."/>
            <person name="Barry K."/>
            <person name="Bills G."/>
            <person name="Bluhm B."/>
            <person name="Cannon C."/>
            <person name="Castanera R."/>
            <person name="Culley D."/>
            <person name="Daum C."/>
            <person name="Ezra D."/>
            <person name="Gonzalez J."/>
            <person name="Henrissat B."/>
            <person name="Kuo A."/>
            <person name="Liang C."/>
            <person name="Lipzen A."/>
            <person name="Lutzoni F."/>
            <person name="Magnuson J."/>
            <person name="Mondo S."/>
            <person name="Nolan M."/>
            <person name="Ohm R."/>
            <person name="Pangilinan J."/>
            <person name="Park H.-J."/>
            <person name="Ramirez L."/>
            <person name="Alfaro M."/>
            <person name="Sun H."/>
            <person name="Tritt A."/>
            <person name="Yoshinaga Y."/>
            <person name="Zwiers L.-H."/>
            <person name="Turgeon B."/>
            <person name="Goodwin S."/>
            <person name="Spatafora J."/>
            <person name="Crous P."/>
            <person name="Grigoriev I."/>
        </authorList>
    </citation>
    <scope>NUCLEOTIDE SEQUENCE</scope>
    <source>
        <strain evidence="5">CBS 675.92</strain>
    </source>
</reference>
<dbReference type="PANTHER" id="PTHR48081">
    <property type="entry name" value="AB HYDROLASE SUPERFAMILY PROTEIN C4A8.06C"/>
    <property type="match status" value="1"/>
</dbReference>
<dbReference type="SUPFAM" id="SSF53474">
    <property type="entry name" value="alpha/beta-Hydrolases"/>
    <property type="match status" value="1"/>
</dbReference>
<dbReference type="InterPro" id="IPR050300">
    <property type="entry name" value="GDXG_lipolytic_enzyme"/>
</dbReference>
<evidence type="ECO:0000259" key="4">
    <source>
        <dbReference type="Pfam" id="PF07859"/>
    </source>
</evidence>
<organism evidence="5 6">
    <name type="scientific">Byssothecium circinans</name>
    <dbReference type="NCBI Taxonomy" id="147558"/>
    <lineage>
        <taxon>Eukaryota</taxon>
        <taxon>Fungi</taxon>
        <taxon>Dikarya</taxon>
        <taxon>Ascomycota</taxon>
        <taxon>Pezizomycotina</taxon>
        <taxon>Dothideomycetes</taxon>
        <taxon>Pleosporomycetidae</taxon>
        <taxon>Pleosporales</taxon>
        <taxon>Massarineae</taxon>
        <taxon>Massarinaceae</taxon>
        <taxon>Byssothecium</taxon>
    </lineage>
</organism>
<dbReference type="InterPro" id="IPR033140">
    <property type="entry name" value="Lipase_GDXG_put_SER_AS"/>
</dbReference>
<dbReference type="EMBL" id="ML976984">
    <property type="protein sequence ID" value="KAF1959895.1"/>
    <property type="molecule type" value="Genomic_DNA"/>
</dbReference>
<sequence>MESSPSALLKLLVPKTPFILKTAVAHTLSLSSTSSKWDLRTEITVKFLRDMLGPKNKPWSITKSQRLTIKDPGVKGKVWVSKVRFNCGGEGEDDVRQLLFKAVEDMCTGAREERETWTKPEARPLEAEWTGYRAGVSDNEPEPANLSKKEKYDNLMKETSSKVTVMYFHGGAMYLLDPAAYRPIVGRIAKENGGRVFNVRYRLSPQNPFPAALLDAFTAYLGLLHPPEGSPHEPVPANDIVFSGDSAGGILCTALLQLLLQFHRSNPDPTSLPKVKWYGKDVEIPLPAGLALVSPWLDTTRSLPSIENFAKYDYLPTPTQTRGVRFPPCEAWPAKPPRADLFSDGSAMCHPFVSPIMAKDWTNAPPVFFSVGQEMLRDEAAVLARRLHSQGVKVAWREFEAMPHVFAVILEVNPASRVHYEEYARFCREAVEGKVGQSSGEFVLAKSLRREAVDVGSVTGLGDEEVERLCREGMGEIIRRHGDAAQEAKPML</sequence>
<protein>
    <submittedName>
        <fullName evidence="5">Acetyl-hydrolase</fullName>
    </submittedName>
</protein>
<dbReference type="Gene3D" id="3.40.50.1820">
    <property type="entry name" value="alpha/beta hydrolase"/>
    <property type="match status" value="1"/>
</dbReference>
<dbReference type="GO" id="GO:0016787">
    <property type="term" value="F:hydrolase activity"/>
    <property type="evidence" value="ECO:0007669"/>
    <property type="project" value="UniProtKB-KW"/>
</dbReference>
<proteinExistence type="inferred from homology"/>
<dbReference type="PROSITE" id="PS01174">
    <property type="entry name" value="LIPASE_GDXG_SER"/>
    <property type="match status" value="1"/>
</dbReference>
<evidence type="ECO:0000313" key="6">
    <source>
        <dbReference type="Proteomes" id="UP000800035"/>
    </source>
</evidence>
<dbReference type="InterPro" id="IPR013094">
    <property type="entry name" value="AB_hydrolase_3"/>
</dbReference>
<dbReference type="OrthoDB" id="5354320at2759"/>
<name>A0A6A5U4X6_9PLEO</name>
<gene>
    <name evidence="5" type="ORF">CC80DRAFT_312503</name>
</gene>
<evidence type="ECO:0000313" key="5">
    <source>
        <dbReference type="EMBL" id="KAF1959895.1"/>
    </source>
</evidence>
<dbReference type="Pfam" id="PF07859">
    <property type="entry name" value="Abhydrolase_3"/>
    <property type="match status" value="1"/>
</dbReference>
<evidence type="ECO:0000256" key="3">
    <source>
        <dbReference type="PROSITE-ProRule" id="PRU10038"/>
    </source>
</evidence>
<dbReference type="Proteomes" id="UP000800035">
    <property type="component" value="Unassembled WGS sequence"/>
</dbReference>
<feature type="domain" description="Alpha/beta hydrolase fold-3" evidence="4">
    <location>
        <begin position="165"/>
        <end position="407"/>
    </location>
</feature>
<comment type="similarity">
    <text evidence="1">Belongs to the 'GDXG' lipolytic enzyme family.</text>
</comment>
<keyword evidence="2 5" id="KW-0378">Hydrolase</keyword>
<keyword evidence="6" id="KW-1185">Reference proteome</keyword>